<sequence>MTTSSLSWRNMIASDINGVHLLVDEVHAALPESENVYKERLSLFPEGCLVLADDNNIILGYTISHPICRNSPPALDSLLGKIEPDADQFYIHDVVISPSLRGKGMAKEAINRLLVLSESQGYETTCLISVYGTSEFWSRFGFVPEVVGEVFREKLRGYGDDGVYLARRNGDRSFHSVLGFFEKRFLVIKASVVGLEATVCVQVGISTKSGHESQNSSDLQLETS</sequence>
<comment type="caution">
    <text evidence="2">The sequence shown here is derived from an EMBL/GenBank/DDBJ whole genome shotgun (WGS) entry which is preliminary data.</text>
</comment>
<dbReference type="AlphaFoldDB" id="A0AAN7H2A4"/>
<dbReference type="Pfam" id="PF00583">
    <property type="entry name" value="Acetyltransf_1"/>
    <property type="match status" value="1"/>
</dbReference>
<name>A0AAN7H2A4_9PEZI</name>
<keyword evidence="3" id="KW-1185">Reference proteome</keyword>
<dbReference type="EMBL" id="MU865335">
    <property type="protein sequence ID" value="KAK4227135.1"/>
    <property type="molecule type" value="Genomic_DNA"/>
</dbReference>
<proteinExistence type="predicted"/>
<evidence type="ECO:0000259" key="1">
    <source>
        <dbReference type="PROSITE" id="PS51186"/>
    </source>
</evidence>
<accession>A0AAN7H2A4</accession>
<evidence type="ECO:0000313" key="3">
    <source>
        <dbReference type="Proteomes" id="UP001301958"/>
    </source>
</evidence>
<dbReference type="Proteomes" id="UP001301958">
    <property type="component" value="Unassembled WGS sequence"/>
</dbReference>
<protein>
    <recommendedName>
        <fullName evidence="1">N-acetyltransferase domain-containing protein</fullName>
    </recommendedName>
</protein>
<feature type="domain" description="N-acetyltransferase" evidence="1">
    <location>
        <begin position="6"/>
        <end position="170"/>
    </location>
</feature>
<dbReference type="Gene3D" id="3.40.630.30">
    <property type="match status" value="1"/>
</dbReference>
<dbReference type="PROSITE" id="PS51186">
    <property type="entry name" value="GNAT"/>
    <property type="match status" value="1"/>
</dbReference>
<evidence type="ECO:0000313" key="2">
    <source>
        <dbReference type="EMBL" id="KAK4227135.1"/>
    </source>
</evidence>
<dbReference type="SUPFAM" id="SSF55729">
    <property type="entry name" value="Acyl-CoA N-acyltransferases (Nat)"/>
    <property type="match status" value="1"/>
</dbReference>
<dbReference type="InterPro" id="IPR016181">
    <property type="entry name" value="Acyl_CoA_acyltransferase"/>
</dbReference>
<dbReference type="CDD" id="cd04301">
    <property type="entry name" value="NAT_SF"/>
    <property type="match status" value="1"/>
</dbReference>
<reference evidence="2" key="2">
    <citation type="submission" date="2023-05" db="EMBL/GenBank/DDBJ databases">
        <authorList>
            <consortium name="Lawrence Berkeley National Laboratory"/>
            <person name="Steindorff A."/>
            <person name="Hensen N."/>
            <person name="Bonometti L."/>
            <person name="Westerberg I."/>
            <person name="Brannstrom I.O."/>
            <person name="Guillou S."/>
            <person name="Cros-Aarteil S."/>
            <person name="Calhoun S."/>
            <person name="Haridas S."/>
            <person name="Kuo A."/>
            <person name="Mondo S."/>
            <person name="Pangilinan J."/>
            <person name="Riley R."/>
            <person name="Labutti K."/>
            <person name="Andreopoulos B."/>
            <person name="Lipzen A."/>
            <person name="Chen C."/>
            <person name="Yanf M."/>
            <person name="Daum C."/>
            <person name="Ng V."/>
            <person name="Clum A."/>
            <person name="Ohm R."/>
            <person name="Martin F."/>
            <person name="Silar P."/>
            <person name="Natvig D."/>
            <person name="Lalanne C."/>
            <person name="Gautier V."/>
            <person name="Ament-Velasquez S.L."/>
            <person name="Kruys A."/>
            <person name="Hutchinson M.I."/>
            <person name="Powell A.J."/>
            <person name="Barry K."/>
            <person name="Miller A.N."/>
            <person name="Grigoriev I.V."/>
            <person name="Debuchy R."/>
            <person name="Gladieux P."/>
            <person name="Thoren M.H."/>
            <person name="Johannesson H."/>
        </authorList>
    </citation>
    <scope>NUCLEOTIDE SEQUENCE</scope>
    <source>
        <strain evidence="2">CBS 990.96</strain>
    </source>
</reference>
<organism evidence="2 3">
    <name type="scientific">Podospora fimiseda</name>
    <dbReference type="NCBI Taxonomy" id="252190"/>
    <lineage>
        <taxon>Eukaryota</taxon>
        <taxon>Fungi</taxon>
        <taxon>Dikarya</taxon>
        <taxon>Ascomycota</taxon>
        <taxon>Pezizomycotina</taxon>
        <taxon>Sordariomycetes</taxon>
        <taxon>Sordariomycetidae</taxon>
        <taxon>Sordariales</taxon>
        <taxon>Podosporaceae</taxon>
        <taxon>Podospora</taxon>
    </lineage>
</organism>
<gene>
    <name evidence="2" type="ORF">QBC38DRAFT_443960</name>
</gene>
<reference evidence="2" key="1">
    <citation type="journal article" date="2023" name="Mol. Phylogenet. Evol.">
        <title>Genome-scale phylogeny and comparative genomics of the fungal order Sordariales.</title>
        <authorList>
            <person name="Hensen N."/>
            <person name="Bonometti L."/>
            <person name="Westerberg I."/>
            <person name="Brannstrom I.O."/>
            <person name="Guillou S."/>
            <person name="Cros-Aarteil S."/>
            <person name="Calhoun S."/>
            <person name="Haridas S."/>
            <person name="Kuo A."/>
            <person name="Mondo S."/>
            <person name="Pangilinan J."/>
            <person name="Riley R."/>
            <person name="LaButti K."/>
            <person name="Andreopoulos B."/>
            <person name="Lipzen A."/>
            <person name="Chen C."/>
            <person name="Yan M."/>
            <person name="Daum C."/>
            <person name="Ng V."/>
            <person name="Clum A."/>
            <person name="Steindorff A."/>
            <person name="Ohm R.A."/>
            <person name="Martin F."/>
            <person name="Silar P."/>
            <person name="Natvig D.O."/>
            <person name="Lalanne C."/>
            <person name="Gautier V."/>
            <person name="Ament-Velasquez S.L."/>
            <person name="Kruys A."/>
            <person name="Hutchinson M.I."/>
            <person name="Powell A.J."/>
            <person name="Barry K."/>
            <person name="Miller A.N."/>
            <person name="Grigoriev I.V."/>
            <person name="Debuchy R."/>
            <person name="Gladieux P."/>
            <person name="Hiltunen Thoren M."/>
            <person name="Johannesson H."/>
        </authorList>
    </citation>
    <scope>NUCLEOTIDE SEQUENCE</scope>
    <source>
        <strain evidence="2">CBS 990.96</strain>
    </source>
</reference>
<dbReference type="InterPro" id="IPR000182">
    <property type="entry name" value="GNAT_dom"/>
</dbReference>
<dbReference type="GO" id="GO:0016747">
    <property type="term" value="F:acyltransferase activity, transferring groups other than amino-acyl groups"/>
    <property type="evidence" value="ECO:0007669"/>
    <property type="project" value="InterPro"/>
</dbReference>